<comment type="caution">
    <text evidence="2">The sequence shown here is derived from an EMBL/GenBank/DDBJ whole genome shotgun (WGS) entry which is preliminary data.</text>
</comment>
<reference evidence="2 3" key="1">
    <citation type="submission" date="2018-05" db="EMBL/GenBank/DDBJ databases">
        <title>Genomic Encyclopedia of Type Strains, Phase IV (KMG-IV): sequencing the most valuable type-strain genomes for metagenomic binning, comparative biology and taxonomic classification.</title>
        <authorList>
            <person name="Goeker M."/>
        </authorList>
    </citation>
    <scope>NUCLEOTIDE SEQUENCE [LARGE SCALE GENOMIC DNA]</scope>
    <source>
        <strain evidence="2 3">DSM 19792</strain>
    </source>
</reference>
<dbReference type="AlphaFoldDB" id="A0A318J529"/>
<keyword evidence="3" id="KW-1185">Reference proteome</keyword>
<name>A0A318J529_9BURK</name>
<protein>
    <submittedName>
        <fullName evidence="2">Uncharacterized protein</fullName>
    </submittedName>
</protein>
<feature type="transmembrane region" description="Helical" evidence="1">
    <location>
        <begin position="71"/>
        <end position="89"/>
    </location>
</feature>
<accession>A0A318J529</accession>
<dbReference type="Proteomes" id="UP000247792">
    <property type="component" value="Unassembled WGS sequence"/>
</dbReference>
<keyword evidence="1" id="KW-0812">Transmembrane</keyword>
<sequence>MSLFKPLFNVTIRLLANGIAGFFIGVFSAAGAGNSNNVDYFYSFLLPAWVSIFILIAISSYLIAIKGRQSIAMFIPLLTIPLMFAVLFGV</sequence>
<keyword evidence="1" id="KW-0472">Membrane</keyword>
<dbReference type="RefSeq" id="WP_110255167.1">
    <property type="nucleotide sequence ID" value="NZ_QJKB01000003.1"/>
</dbReference>
<evidence type="ECO:0000256" key="1">
    <source>
        <dbReference type="SAM" id="Phobius"/>
    </source>
</evidence>
<proteinExistence type="predicted"/>
<evidence type="ECO:0000313" key="3">
    <source>
        <dbReference type="Proteomes" id="UP000247792"/>
    </source>
</evidence>
<feature type="transmembrane region" description="Helical" evidence="1">
    <location>
        <begin position="44"/>
        <end position="64"/>
    </location>
</feature>
<feature type="transmembrane region" description="Helical" evidence="1">
    <location>
        <begin position="12"/>
        <end position="32"/>
    </location>
</feature>
<keyword evidence="1" id="KW-1133">Transmembrane helix</keyword>
<evidence type="ECO:0000313" key="2">
    <source>
        <dbReference type="EMBL" id="PXX43892.1"/>
    </source>
</evidence>
<organism evidence="2 3">
    <name type="scientific">Undibacterium pigrum</name>
    <dbReference type="NCBI Taxonomy" id="401470"/>
    <lineage>
        <taxon>Bacteria</taxon>
        <taxon>Pseudomonadati</taxon>
        <taxon>Pseudomonadota</taxon>
        <taxon>Betaproteobacteria</taxon>
        <taxon>Burkholderiales</taxon>
        <taxon>Oxalobacteraceae</taxon>
        <taxon>Undibacterium</taxon>
    </lineage>
</organism>
<gene>
    <name evidence="2" type="ORF">DFR42_103160</name>
</gene>
<dbReference type="EMBL" id="QJKB01000003">
    <property type="protein sequence ID" value="PXX43892.1"/>
    <property type="molecule type" value="Genomic_DNA"/>
</dbReference>